<evidence type="ECO:0000313" key="2">
    <source>
        <dbReference type="EMBL" id="KAG5564577.1"/>
    </source>
</evidence>
<reference evidence="2" key="1">
    <citation type="submission" date="2020-08" db="EMBL/GenBank/DDBJ databases">
        <title>Plant Genome Project.</title>
        <authorList>
            <person name="Zhang R.-G."/>
        </authorList>
    </citation>
    <scope>NUCLEOTIDE SEQUENCE</scope>
    <source>
        <strain evidence="2">WSP0</strain>
        <tissue evidence="2">Leaf</tissue>
    </source>
</reference>
<evidence type="ECO:0000313" key="3">
    <source>
        <dbReference type="Proteomes" id="UP000823749"/>
    </source>
</evidence>
<comment type="caution">
    <text evidence="2">The sequence shown here is derived from an EMBL/GenBank/DDBJ whole genome shotgun (WGS) entry which is preliminary data.</text>
</comment>
<sequence>MYHTTDRLREKRGTSCVGKRGARRQFDSGGRWRWAWTTGRSHVGGTVVALVRVEEQIWRVERGREREKGDYSTTGERRGASI</sequence>
<feature type="region of interest" description="Disordered" evidence="1">
    <location>
        <begin position="1"/>
        <end position="22"/>
    </location>
</feature>
<dbReference type="AlphaFoldDB" id="A0AAV6LHX4"/>
<feature type="compositionally biased region" description="Basic and acidic residues" evidence="1">
    <location>
        <begin position="1"/>
        <end position="13"/>
    </location>
</feature>
<protein>
    <submittedName>
        <fullName evidence="2">Uncharacterized protein</fullName>
    </submittedName>
</protein>
<accession>A0AAV6LHX4</accession>
<evidence type="ECO:0000256" key="1">
    <source>
        <dbReference type="SAM" id="MobiDB-lite"/>
    </source>
</evidence>
<name>A0AAV6LHX4_9ERIC</name>
<gene>
    <name evidence="2" type="ORF">RHGRI_000681</name>
</gene>
<organism evidence="2 3">
    <name type="scientific">Rhododendron griersonianum</name>
    <dbReference type="NCBI Taxonomy" id="479676"/>
    <lineage>
        <taxon>Eukaryota</taxon>
        <taxon>Viridiplantae</taxon>
        <taxon>Streptophyta</taxon>
        <taxon>Embryophyta</taxon>
        <taxon>Tracheophyta</taxon>
        <taxon>Spermatophyta</taxon>
        <taxon>Magnoliopsida</taxon>
        <taxon>eudicotyledons</taxon>
        <taxon>Gunneridae</taxon>
        <taxon>Pentapetalae</taxon>
        <taxon>asterids</taxon>
        <taxon>Ericales</taxon>
        <taxon>Ericaceae</taxon>
        <taxon>Ericoideae</taxon>
        <taxon>Rhodoreae</taxon>
        <taxon>Rhododendron</taxon>
    </lineage>
</organism>
<proteinExistence type="predicted"/>
<dbReference type="Proteomes" id="UP000823749">
    <property type="component" value="Chromosome 1"/>
</dbReference>
<keyword evidence="3" id="KW-1185">Reference proteome</keyword>
<dbReference type="EMBL" id="JACTNZ010000001">
    <property type="protein sequence ID" value="KAG5564577.1"/>
    <property type="molecule type" value="Genomic_DNA"/>
</dbReference>